<accession>A0A3S1BKQ2</accession>
<feature type="compositionally biased region" description="Low complexity" evidence="4">
    <location>
        <begin position="179"/>
        <end position="190"/>
    </location>
</feature>
<feature type="region of interest" description="Disordered" evidence="4">
    <location>
        <begin position="143"/>
        <end position="251"/>
    </location>
</feature>
<evidence type="ECO:0000313" key="6">
    <source>
        <dbReference type="Proteomes" id="UP000271974"/>
    </source>
</evidence>
<protein>
    <submittedName>
        <fullName evidence="5">Uncharacterized protein</fullName>
    </submittedName>
</protein>
<feature type="compositionally biased region" description="Acidic residues" evidence="4">
    <location>
        <begin position="761"/>
        <end position="775"/>
    </location>
</feature>
<dbReference type="PANTHER" id="PTHR15574">
    <property type="entry name" value="WD REPEAT DOMAIN-CONTAINING FAMILY"/>
    <property type="match status" value="1"/>
</dbReference>
<feature type="compositionally biased region" description="Acidic residues" evidence="4">
    <location>
        <begin position="233"/>
        <end position="245"/>
    </location>
</feature>
<dbReference type="PANTHER" id="PTHR15574:SF21">
    <property type="entry name" value="DDB1- AND CUL4-ASSOCIATED FACTOR 8"/>
    <property type="match status" value="1"/>
</dbReference>
<keyword evidence="2" id="KW-0677">Repeat</keyword>
<dbReference type="InterPro" id="IPR036322">
    <property type="entry name" value="WD40_repeat_dom_sf"/>
</dbReference>
<reference evidence="5 6" key="1">
    <citation type="submission" date="2019-01" db="EMBL/GenBank/DDBJ databases">
        <title>A draft genome assembly of the solar-powered sea slug Elysia chlorotica.</title>
        <authorList>
            <person name="Cai H."/>
            <person name="Li Q."/>
            <person name="Fang X."/>
            <person name="Li J."/>
            <person name="Curtis N.E."/>
            <person name="Altenburger A."/>
            <person name="Shibata T."/>
            <person name="Feng M."/>
            <person name="Maeda T."/>
            <person name="Schwartz J.A."/>
            <person name="Shigenobu S."/>
            <person name="Lundholm N."/>
            <person name="Nishiyama T."/>
            <person name="Yang H."/>
            <person name="Hasebe M."/>
            <person name="Li S."/>
            <person name="Pierce S.K."/>
            <person name="Wang J."/>
        </authorList>
    </citation>
    <scope>NUCLEOTIDE SEQUENCE [LARGE SCALE GENOMIC DNA]</scope>
    <source>
        <strain evidence="5">EC2010</strain>
        <tissue evidence="5">Whole organism of an adult</tissue>
    </source>
</reference>
<sequence length="784" mass="85627">MDEESSSDAPGEPSGAGGDASQVLHCGETDSGISVSSKLDKEEQNAITSPSSSAMSKGKTSSGSNGSGHTLSGAEGEKAGTMGNKCKSTGEEEMDAVNASYAKQTTPSPKVDKHGEGDGLVEENMCVDPDDVVLSLDQVVQRGVSPPTRQDFVQVSTSLSPTASSSQHGEESSPRGNRSKAPACKSSASSGTVECGEPSGLGAASNDSLEDGGSEGEESKAVAPEDLSSLSEDVSDSDDDDEEEGAGVVNARLLTARQRGILQRRRQIAHGVGRRRQLSSLFESLAGDPHSDHDDDDDDDDDGSGRDDGNARTEKESDEEEIEHMIQGVVNKPKPSPNWFALRELRQREYCSADRLASSWFRDRVQSSLHMVRKLVTVERMTAHEGCVNALSFNRIGTLLASGSDDLDIVLWNWQKARPSVSYNSGHRSNVFQAKFMPFSGDCHVISCARDGQVRLAELNSSGVCRATRKLAQHRAAAHKLALELDSAHVFLSCGEDALVYLFDLRQDKPHKLVTAKENDKKVPLYSIHCNPTDSNQFCVGGRDHYIRVYDKRKISEHADGGVLKKLCPHHLVTSDLKANVTCACYNYNGAEILGTYNDEDIYLFDNTMSDGANYVHKYEGHRNSATVKGVNFYGPKSEFIVSGSDCGHVYFWDKQTEAIINFQTGDDTGVINALEPHPTLPVLATSGLDHDVKLWMPMVAEPNVNWTMLKKVMRKNQIERNLERSTSEPEIGGQMLWFIMNHFRNTARRRMREEGQELSSSDDEEDNTNSDDSETNQMQCAQS</sequence>
<feature type="region of interest" description="Disordered" evidence="4">
    <location>
        <begin position="1"/>
        <end position="123"/>
    </location>
</feature>
<dbReference type="OrthoDB" id="4869960at2759"/>
<evidence type="ECO:0000256" key="2">
    <source>
        <dbReference type="ARBA" id="ARBA00022737"/>
    </source>
</evidence>
<feature type="region of interest" description="Disordered" evidence="4">
    <location>
        <begin position="285"/>
        <end position="321"/>
    </location>
</feature>
<feature type="region of interest" description="Disordered" evidence="4">
    <location>
        <begin position="750"/>
        <end position="784"/>
    </location>
</feature>
<organism evidence="5 6">
    <name type="scientific">Elysia chlorotica</name>
    <name type="common">Eastern emerald elysia</name>
    <name type="synonym">Sea slug</name>
    <dbReference type="NCBI Taxonomy" id="188477"/>
    <lineage>
        <taxon>Eukaryota</taxon>
        <taxon>Metazoa</taxon>
        <taxon>Spiralia</taxon>
        <taxon>Lophotrochozoa</taxon>
        <taxon>Mollusca</taxon>
        <taxon>Gastropoda</taxon>
        <taxon>Heterobranchia</taxon>
        <taxon>Euthyneura</taxon>
        <taxon>Panpulmonata</taxon>
        <taxon>Sacoglossa</taxon>
        <taxon>Placobranchoidea</taxon>
        <taxon>Plakobranchidae</taxon>
        <taxon>Elysia</taxon>
    </lineage>
</organism>
<name>A0A3S1BKQ2_ELYCH</name>
<comment type="caution">
    <text evidence="5">The sequence shown here is derived from an EMBL/GenBank/DDBJ whole genome shotgun (WGS) entry which is preliminary data.</text>
</comment>
<dbReference type="Gene3D" id="2.130.10.10">
    <property type="entry name" value="YVTN repeat-like/Quinoprotein amine dehydrogenase"/>
    <property type="match status" value="1"/>
</dbReference>
<dbReference type="InterPro" id="IPR045151">
    <property type="entry name" value="DCAF8"/>
</dbReference>
<dbReference type="STRING" id="188477.A0A3S1BKQ2"/>
<gene>
    <name evidence="5" type="ORF">EGW08_006198</name>
</gene>
<dbReference type="InterPro" id="IPR015943">
    <property type="entry name" value="WD40/YVTN_repeat-like_dom_sf"/>
</dbReference>
<dbReference type="SUPFAM" id="SSF50978">
    <property type="entry name" value="WD40 repeat-like"/>
    <property type="match status" value="1"/>
</dbReference>
<feature type="compositionally biased region" description="Low complexity" evidence="4">
    <location>
        <begin position="48"/>
        <end position="73"/>
    </location>
</feature>
<dbReference type="PROSITE" id="PS50294">
    <property type="entry name" value="WD_REPEATS_REGION"/>
    <property type="match status" value="1"/>
</dbReference>
<dbReference type="SMART" id="SM00320">
    <property type="entry name" value="WD40"/>
    <property type="match status" value="7"/>
</dbReference>
<keyword evidence="1 3" id="KW-0853">WD repeat</keyword>
<dbReference type="EMBL" id="RQTK01000152">
    <property type="protein sequence ID" value="RUS86044.1"/>
    <property type="molecule type" value="Genomic_DNA"/>
</dbReference>
<evidence type="ECO:0000256" key="3">
    <source>
        <dbReference type="PROSITE-ProRule" id="PRU00221"/>
    </source>
</evidence>
<proteinExistence type="predicted"/>
<dbReference type="Pfam" id="PF00400">
    <property type="entry name" value="WD40"/>
    <property type="match status" value="3"/>
</dbReference>
<evidence type="ECO:0000313" key="5">
    <source>
        <dbReference type="EMBL" id="RUS86044.1"/>
    </source>
</evidence>
<feature type="compositionally biased region" description="Low complexity" evidence="4">
    <location>
        <begin position="156"/>
        <end position="166"/>
    </location>
</feature>
<evidence type="ECO:0000256" key="1">
    <source>
        <dbReference type="ARBA" id="ARBA00022574"/>
    </source>
</evidence>
<dbReference type="AlphaFoldDB" id="A0A3S1BKQ2"/>
<dbReference type="PROSITE" id="PS50082">
    <property type="entry name" value="WD_REPEATS_2"/>
    <property type="match status" value="1"/>
</dbReference>
<dbReference type="GO" id="GO:0080008">
    <property type="term" value="C:Cul4-RING E3 ubiquitin ligase complex"/>
    <property type="evidence" value="ECO:0007669"/>
    <property type="project" value="TreeGrafter"/>
</dbReference>
<feature type="compositionally biased region" description="Basic and acidic residues" evidence="4">
    <location>
        <begin position="303"/>
        <end position="315"/>
    </location>
</feature>
<dbReference type="Proteomes" id="UP000271974">
    <property type="component" value="Unassembled WGS sequence"/>
</dbReference>
<dbReference type="GO" id="GO:0005737">
    <property type="term" value="C:cytoplasm"/>
    <property type="evidence" value="ECO:0007669"/>
    <property type="project" value="TreeGrafter"/>
</dbReference>
<keyword evidence="6" id="KW-1185">Reference proteome</keyword>
<dbReference type="InterPro" id="IPR001680">
    <property type="entry name" value="WD40_rpt"/>
</dbReference>
<evidence type="ECO:0000256" key="4">
    <source>
        <dbReference type="SAM" id="MobiDB-lite"/>
    </source>
</evidence>
<feature type="repeat" description="WD" evidence="3">
    <location>
        <begin position="381"/>
        <end position="422"/>
    </location>
</feature>